<dbReference type="Gene3D" id="3.40.50.2300">
    <property type="match status" value="1"/>
</dbReference>
<dbReference type="InterPro" id="IPR011006">
    <property type="entry name" value="CheY-like_superfamily"/>
</dbReference>
<evidence type="ECO:0000313" key="8">
    <source>
        <dbReference type="Proteomes" id="UP000777784"/>
    </source>
</evidence>
<comment type="caution">
    <text evidence="7">The sequence shown here is derived from an EMBL/GenBank/DDBJ whole genome shotgun (WGS) entry which is preliminary data.</text>
</comment>
<dbReference type="InterPro" id="IPR001789">
    <property type="entry name" value="Sig_transdc_resp-reg_receiver"/>
</dbReference>
<evidence type="ECO:0000256" key="3">
    <source>
        <dbReference type="ARBA" id="ARBA00022553"/>
    </source>
</evidence>
<dbReference type="SMART" id="SM00448">
    <property type="entry name" value="REC"/>
    <property type="match status" value="1"/>
</dbReference>
<dbReference type="GO" id="GO:0000155">
    <property type="term" value="F:phosphorelay sensor kinase activity"/>
    <property type="evidence" value="ECO:0007669"/>
    <property type="project" value="TreeGrafter"/>
</dbReference>
<dbReference type="AlphaFoldDB" id="A0A948RVG3"/>
<dbReference type="EMBL" id="JAHJDP010000074">
    <property type="protein sequence ID" value="MBU2691758.1"/>
    <property type="molecule type" value="Genomic_DNA"/>
</dbReference>
<dbReference type="SUPFAM" id="SSF55874">
    <property type="entry name" value="ATPase domain of HSP90 chaperone/DNA topoisomerase II/histidine kinase"/>
    <property type="match status" value="1"/>
</dbReference>
<proteinExistence type="predicted"/>
<dbReference type="PANTHER" id="PTHR43547">
    <property type="entry name" value="TWO-COMPONENT HISTIDINE KINASE"/>
    <property type="match status" value="1"/>
</dbReference>
<organism evidence="7 8">
    <name type="scientific">Eiseniibacteriota bacterium</name>
    <dbReference type="NCBI Taxonomy" id="2212470"/>
    <lineage>
        <taxon>Bacteria</taxon>
        <taxon>Candidatus Eiseniibacteriota</taxon>
    </lineage>
</organism>
<evidence type="ECO:0000256" key="4">
    <source>
        <dbReference type="PROSITE-ProRule" id="PRU00169"/>
    </source>
</evidence>
<reference evidence="7" key="1">
    <citation type="submission" date="2021-05" db="EMBL/GenBank/DDBJ databases">
        <title>Energy efficiency and biological interactions define the core microbiome of deep oligotrophic groundwater.</title>
        <authorList>
            <person name="Mehrshad M."/>
            <person name="Lopez-Fernandez M."/>
            <person name="Bell E."/>
            <person name="Bernier-Latmani R."/>
            <person name="Bertilsson S."/>
            <person name="Dopson M."/>
        </authorList>
    </citation>
    <scope>NUCLEOTIDE SEQUENCE</scope>
    <source>
        <strain evidence="7">Modern_marine.mb.64</strain>
    </source>
</reference>
<dbReference type="PRINTS" id="PR00344">
    <property type="entry name" value="BCTRLSENSOR"/>
</dbReference>
<feature type="domain" description="Response regulatory" evidence="6">
    <location>
        <begin position="225"/>
        <end position="341"/>
    </location>
</feature>
<evidence type="ECO:0000259" key="5">
    <source>
        <dbReference type="PROSITE" id="PS50109"/>
    </source>
</evidence>
<dbReference type="SUPFAM" id="SSF52172">
    <property type="entry name" value="CheY-like"/>
    <property type="match status" value="1"/>
</dbReference>
<evidence type="ECO:0000256" key="2">
    <source>
        <dbReference type="ARBA" id="ARBA00012438"/>
    </source>
</evidence>
<evidence type="ECO:0000313" key="7">
    <source>
        <dbReference type="EMBL" id="MBU2691758.1"/>
    </source>
</evidence>
<name>A0A948RVG3_UNCEI</name>
<dbReference type="PROSITE" id="PS50109">
    <property type="entry name" value="HIS_KIN"/>
    <property type="match status" value="1"/>
</dbReference>
<dbReference type="InterPro" id="IPR036890">
    <property type="entry name" value="HATPase_C_sf"/>
</dbReference>
<dbReference type="CDD" id="cd00156">
    <property type="entry name" value="REC"/>
    <property type="match status" value="1"/>
</dbReference>
<accession>A0A948RVG3</accession>
<dbReference type="Gene3D" id="3.30.565.10">
    <property type="entry name" value="Histidine kinase-like ATPase, C-terminal domain"/>
    <property type="match status" value="1"/>
</dbReference>
<dbReference type="InterPro" id="IPR004358">
    <property type="entry name" value="Sig_transdc_His_kin-like_C"/>
</dbReference>
<dbReference type="SMART" id="SM00387">
    <property type="entry name" value="HATPase_c"/>
    <property type="match status" value="1"/>
</dbReference>
<dbReference type="Pfam" id="PF00072">
    <property type="entry name" value="Response_reg"/>
    <property type="match status" value="1"/>
</dbReference>
<dbReference type="InterPro" id="IPR003594">
    <property type="entry name" value="HATPase_dom"/>
</dbReference>
<dbReference type="Pfam" id="PF02518">
    <property type="entry name" value="HATPase_c"/>
    <property type="match status" value="1"/>
</dbReference>
<sequence length="349" mass="38318">MEDVEEDSRTRICLNHIFEAGQRAGELVDQILTFSRQAAHERSALSIQSILKEVLKLLRATFPATIQIHQQIDPQCHPILGDPAQIHQVIMNLCTNALHAMIENGGQLSISLENIFGGSAVENPVGGAEKDRWVKLTVSDTGVGMDPNVQERVFDPFYTTKKVNVGAGMGLATVHGIVESMGGKIRLDSAPGKGTTFTILFPSIIKEVKRPGSPTDAKSLKGIEHILLLDDEEVITELGRISLEGAGYAVSCFTSPLNALKHFKADPDQFDLIISDVTMPEMTGPEIARAVLKIRPNMPIILFTGYSEVFDEGQAKEIGISRYLKKPITRSLFLKEIQEVLHKTNVREA</sequence>
<gene>
    <name evidence="7" type="ORF">KJ970_12600</name>
</gene>
<dbReference type="EC" id="2.7.13.3" evidence="2"/>
<keyword evidence="3 4" id="KW-0597">Phosphoprotein</keyword>
<feature type="domain" description="Histidine kinase" evidence="5">
    <location>
        <begin position="1"/>
        <end position="205"/>
    </location>
</feature>
<protein>
    <recommendedName>
        <fullName evidence="2">histidine kinase</fullName>
        <ecNumber evidence="2">2.7.13.3</ecNumber>
    </recommendedName>
</protein>
<feature type="modified residue" description="4-aspartylphosphate" evidence="4">
    <location>
        <position position="276"/>
    </location>
</feature>
<evidence type="ECO:0000259" key="6">
    <source>
        <dbReference type="PROSITE" id="PS50110"/>
    </source>
</evidence>
<dbReference type="PROSITE" id="PS50110">
    <property type="entry name" value="RESPONSE_REGULATORY"/>
    <property type="match status" value="1"/>
</dbReference>
<dbReference type="InterPro" id="IPR005467">
    <property type="entry name" value="His_kinase_dom"/>
</dbReference>
<dbReference type="Proteomes" id="UP000777784">
    <property type="component" value="Unassembled WGS sequence"/>
</dbReference>
<dbReference type="PANTHER" id="PTHR43547:SF2">
    <property type="entry name" value="HYBRID SIGNAL TRANSDUCTION HISTIDINE KINASE C"/>
    <property type="match status" value="1"/>
</dbReference>
<evidence type="ECO:0000256" key="1">
    <source>
        <dbReference type="ARBA" id="ARBA00000085"/>
    </source>
</evidence>
<comment type="catalytic activity">
    <reaction evidence="1">
        <text>ATP + protein L-histidine = ADP + protein N-phospho-L-histidine.</text>
        <dbReference type="EC" id="2.7.13.3"/>
    </reaction>
</comment>